<keyword evidence="2" id="KW-1185">Reference proteome</keyword>
<reference evidence="1 2" key="1">
    <citation type="submission" date="2014-09" db="EMBL/GenBank/DDBJ databases">
        <authorList>
            <person name="Lapin J.S."/>
            <person name="Pope W.H."/>
            <person name="Hua J."/>
            <person name="Ford M.E."/>
            <person name="Conway J.F."/>
            <person name="Hatfull G.F."/>
            <person name="Hendrix R.W."/>
        </authorList>
    </citation>
    <scope>NUCLEOTIDE SEQUENCE [LARGE SCALE GENOMIC DNA]</scope>
</reference>
<dbReference type="EMBL" id="KM507819">
    <property type="protein sequence ID" value="AIT13991.1"/>
    <property type="molecule type" value="Genomic_DNA"/>
</dbReference>
<dbReference type="GeneID" id="22111134"/>
<accession>A0A097EX58</accession>
<protein>
    <submittedName>
        <fullName evidence="1">Uncharacterized protein</fullName>
    </submittedName>
</protein>
<evidence type="ECO:0000313" key="2">
    <source>
        <dbReference type="Proteomes" id="UP000029889"/>
    </source>
</evidence>
<dbReference type="RefSeq" id="YP_009101688.1">
    <property type="nucleotide sequence ID" value="NC_025447.1"/>
</dbReference>
<gene>
    <name evidence="1" type="primary">94</name>
    <name evidence="1" type="ORF">PBI_121Q_94</name>
</gene>
<dbReference type="Proteomes" id="UP000029889">
    <property type="component" value="Segment"/>
</dbReference>
<evidence type="ECO:0000313" key="1">
    <source>
        <dbReference type="EMBL" id="AIT13991.1"/>
    </source>
</evidence>
<sequence length="151" mass="17594">MKIDNLIHVLGSLHKILSHLHEIKKLGFNISNSIETTFKYQSITGDGYYIIEYTYETDPDFYPLTLRIYPTNPRGIHDISSISLDPDGETSIEYNNDSKPEFYIDDIKMMFNDEYVFQQSTVHDVGSTNGQFWNTCYYHMIEICKLLKGDD</sequence>
<proteinExistence type="predicted"/>
<name>A0A097EX58_9CAUD</name>
<organism evidence="1 2">
    <name type="scientific">Escherichia phage 121Q</name>
    <dbReference type="NCBI Taxonomy" id="1555202"/>
    <lineage>
        <taxon>Viruses</taxon>
        <taxon>Duplodnaviria</taxon>
        <taxon>Heunggongvirae</taxon>
        <taxon>Uroviricota</taxon>
        <taxon>Caudoviricetes</taxon>
        <taxon>Asteriusvirus</taxon>
        <taxon>Asteriusvirus av121Q</taxon>
    </lineage>
</organism>
<dbReference type="KEGG" id="vg:22111134"/>